<dbReference type="STRING" id="1802056.A2954_06040"/>
<name>A0A1F7ICH9_9BACT</name>
<organism evidence="2 3">
    <name type="scientific">Candidatus Roizmanbacteria bacterium RIFCSPLOWO2_01_FULL_37_12</name>
    <dbReference type="NCBI Taxonomy" id="1802056"/>
    <lineage>
        <taxon>Bacteria</taxon>
        <taxon>Candidatus Roizmaniibacteriota</taxon>
    </lineage>
</organism>
<gene>
    <name evidence="2" type="ORF">A2954_06040</name>
</gene>
<dbReference type="AlphaFoldDB" id="A0A1F7ICH9"/>
<sequence>MKKINVVFDSDVIISALISKNGAGFYLLNQTRTKDCKYIINTSDQQKQELSEVNSDLKTTYKLNLDFYEKVNSIFKLNKFNKINKKFLEYVKDLEDAHLVQTSYMSKSMFLVTYNLKHYFIDKIAKDLSIKVVKPSHFITYLRSL</sequence>
<proteinExistence type="predicted"/>
<dbReference type="Pfam" id="PF13470">
    <property type="entry name" value="PIN_3"/>
    <property type="match status" value="1"/>
</dbReference>
<dbReference type="InterPro" id="IPR002716">
    <property type="entry name" value="PIN_dom"/>
</dbReference>
<accession>A0A1F7ICH9</accession>
<dbReference type="PANTHER" id="PTHR34610">
    <property type="entry name" value="SSL7007 PROTEIN"/>
    <property type="match status" value="1"/>
</dbReference>
<evidence type="ECO:0000259" key="1">
    <source>
        <dbReference type="Pfam" id="PF13470"/>
    </source>
</evidence>
<evidence type="ECO:0000313" key="3">
    <source>
        <dbReference type="Proteomes" id="UP000177698"/>
    </source>
</evidence>
<feature type="domain" description="PIN" evidence="1">
    <location>
        <begin position="6"/>
        <end position="116"/>
    </location>
</feature>
<dbReference type="EMBL" id="MGAG01000015">
    <property type="protein sequence ID" value="OGK41064.1"/>
    <property type="molecule type" value="Genomic_DNA"/>
</dbReference>
<dbReference type="PANTHER" id="PTHR34610:SF3">
    <property type="entry name" value="SSL7007 PROTEIN"/>
    <property type="match status" value="1"/>
</dbReference>
<comment type="caution">
    <text evidence="2">The sequence shown here is derived from an EMBL/GenBank/DDBJ whole genome shotgun (WGS) entry which is preliminary data.</text>
</comment>
<reference evidence="2 3" key="1">
    <citation type="journal article" date="2016" name="Nat. Commun.">
        <title>Thousands of microbial genomes shed light on interconnected biogeochemical processes in an aquifer system.</title>
        <authorList>
            <person name="Anantharaman K."/>
            <person name="Brown C.T."/>
            <person name="Hug L.A."/>
            <person name="Sharon I."/>
            <person name="Castelle C.J."/>
            <person name="Probst A.J."/>
            <person name="Thomas B.C."/>
            <person name="Singh A."/>
            <person name="Wilkins M.J."/>
            <person name="Karaoz U."/>
            <person name="Brodie E.L."/>
            <person name="Williams K.H."/>
            <person name="Hubbard S.S."/>
            <person name="Banfield J.F."/>
        </authorList>
    </citation>
    <scope>NUCLEOTIDE SEQUENCE [LARGE SCALE GENOMIC DNA]</scope>
</reference>
<dbReference type="Proteomes" id="UP000177698">
    <property type="component" value="Unassembled WGS sequence"/>
</dbReference>
<evidence type="ECO:0000313" key="2">
    <source>
        <dbReference type="EMBL" id="OGK41064.1"/>
    </source>
</evidence>
<protein>
    <submittedName>
        <fullName evidence="2">Putative toxin-antitoxin system toxin component, PIN family</fullName>
    </submittedName>
</protein>
<dbReference type="InterPro" id="IPR002850">
    <property type="entry name" value="PIN_toxin-like"/>
</dbReference>
<dbReference type="NCBIfam" id="TIGR00305">
    <property type="entry name" value="putative toxin-antitoxin system toxin component, PIN family"/>
    <property type="match status" value="1"/>
</dbReference>